<dbReference type="PANTHER" id="PTHR22988:SF73">
    <property type="entry name" value="RHO-ASSOCIATED PROTEIN KINASE"/>
    <property type="match status" value="1"/>
</dbReference>
<feature type="domain" description="Protein kinase" evidence="11">
    <location>
        <begin position="84"/>
        <end position="347"/>
    </location>
</feature>
<dbReference type="GO" id="GO:0005737">
    <property type="term" value="C:cytoplasm"/>
    <property type="evidence" value="ECO:0007669"/>
    <property type="project" value="TreeGrafter"/>
</dbReference>
<dbReference type="GO" id="GO:0031032">
    <property type="term" value="P:actomyosin structure organization"/>
    <property type="evidence" value="ECO:0007669"/>
    <property type="project" value="TreeGrafter"/>
</dbReference>
<evidence type="ECO:0000256" key="10">
    <source>
        <dbReference type="SAM" id="MobiDB-lite"/>
    </source>
</evidence>
<evidence type="ECO:0000256" key="4">
    <source>
        <dbReference type="ARBA" id="ARBA00022679"/>
    </source>
</evidence>
<dbReference type="SUPFAM" id="SSF57889">
    <property type="entry name" value="Cysteine-rich domain"/>
    <property type="match status" value="1"/>
</dbReference>
<dbReference type="InterPro" id="IPR000961">
    <property type="entry name" value="AGC-kinase_C"/>
</dbReference>
<feature type="domain" description="AGC-kinase C-terminal" evidence="12">
    <location>
        <begin position="350"/>
        <end position="420"/>
    </location>
</feature>
<keyword evidence="6 13" id="KW-0418">Kinase</keyword>
<dbReference type="Gene3D" id="3.30.60.20">
    <property type="match status" value="1"/>
</dbReference>
<dbReference type="Proteomes" id="UP000078046">
    <property type="component" value="Unassembled WGS sequence"/>
</dbReference>
<dbReference type="GO" id="GO:0030866">
    <property type="term" value="P:cortical actin cytoskeleton organization"/>
    <property type="evidence" value="ECO:0007669"/>
    <property type="project" value="TreeGrafter"/>
</dbReference>
<dbReference type="PROSITE" id="PS00108">
    <property type="entry name" value="PROTEIN_KINASE_ST"/>
    <property type="match status" value="1"/>
</dbReference>
<name>A0A177BB60_9BILA</name>
<feature type="coiled-coil region" evidence="9">
    <location>
        <begin position="800"/>
        <end position="834"/>
    </location>
</feature>
<dbReference type="InterPro" id="IPR046349">
    <property type="entry name" value="C1-like_sf"/>
</dbReference>
<dbReference type="PROSITE" id="PS00107">
    <property type="entry name" value="PROTEIN_KINASE_ATP"/>
    <property type="match status" value="1"/>
</dbReference>
<dbReference type="GO" id="GO:0005856">
    <property type="term" value="C:cytoskeleton"/>
    <property type="evidence" value="ECO:0007669"/>
    <property type="project" value="TreeGrafter"/>
</dbReference>
<feature type="coiled-coil region" evidence="9">
    <location>
        <begin position="700"/>
        <end position="741"/>
    </location>
</feature>
<keyword evidence="7 8" id="KW-0067">ATP-binding</keyword>
<dbReference type="SMART" id="SM00133">
    <property type="entry name" value="S_TK_X"/>
    <property type="match status" value="1"/>
</dbReference>
<dbReference type="InterPro" id="IPR011009">
    <property type="entry name" value="Kinase-like_dom_sf"/>
</dbReference>
<feature type="region of interest" description="Disordered" evidence="10">
    <location>
        <begin position="1347"/>
        <end position="1371"/>
    </location>
</feature>
<keyword evidence="2" id="KW-0723">Serine/threonine-protein kinase</keyword>
<evidence type="ECO:0000259" key="12">
    <source>
        <dbReference type="PROSITE" id="PS51285"/>
    </source>
</evidence>
<dbReference type="InterPro" id="IPR050839">
    <property type="entry name" value="Rho-assoc_Ser/Thr_Kinase"/>
</dbReference>
<dbReference type="SUPFAM" id="SSF56112">
    <property type="entry name" value="Protein kinase-like (PK-like)"/>
    <property type="match status" value="1"/>
</dbReference>
<keyword evidence="9" id="KW-0175">Coiled coil</keyword>
<sequence>MPSSTIEDSKSLTTTDERINDLIDNLLDPNGDYNVNMLLDMIECVTRDCTYLTVKQNRNVAIFVDKFEKWAHYVQFIRPKLSDFMKLIVIGRGAYGEVRLIRHKETKKIYAMKIMRKYDAIRRPDASSFWAERNVMVKSKSEWIVEADYTFQDVRYLYIVMEYMPGGDIVKLMNEVEFTEDMVRFYIAELILAIDVVHQLGYVHRDIKPDNILISRNGHIKLTDFGTCARMDTDGFVKNSTAVGTPDYISPEVLACLSDNNSTYGIEADFWSVGITTYEFVYDDTPFYDESLSKTYARIQNHEKYLTFPDDYEISTNLKNFISSLITTREKRLGRDGSSQLKAHPFFINDKWTWNNIRQAKPPFIPNLNSDDDTSNINLASLADDASSKETFPTPKTFAAYHLPFVGFTYNKLINLKKSKEDESTNIHSSVQVRKIKSLEEQLKTEKLLNQTMVRQVRQLEDGMKRVKNDEADLKSFRQKSQEKMETLRSNLRDVTSKLKYLEDEKTEMFLKLTNKSMMFDVEKQKRQELLMEAQDYKNKLKTAQSKLDEVEGRFIAENELYTKTKRLYVELQGVYDKLKEEYTEIQAKLEGTILSLEKYKNVSTPGSGLSEDRLKKMQDQLKESLKNEKNLKNNILQLKDTVEIVEMEKKNLEKLVNEIERDTARKSKICDLSENDEISMLKVEVSELESNSVYLKRKISEYEIKLEEALNSNKRQNDEMESLLESKNASEELIKTLEKRVSLANVQEINETASILVKNLKSDLSSKKKEIFKYQSSNNELSDQLDSYSCFMSLYKIQIKDLKNEIEYKSNQINKVQLNLSESQEVVQELKQEKNMNMVKLDQECSARKAADLALCNVELEKKQLEEHLNISKKRYEDEIEAKECTITKLEDQYNLASKKVDSVHVNRDYLKDQLDLKLSDIERLTKLNETLDRDAIYFNEQREMERQSKLQAIAKLSEVMSQIVGKHGNKVPAEKLKRKERELQHIQQEFNQEKKKYEEQFDYLQSEISRVTSSLVDEQNAHTQTQLKLEKLKKEVHVYRKSGILLDSSKSSKSNDMWDEATTITRDLDTTNSSNLGSMHEIHISTTDERDIICEWLSIRLLDLNDRKKKKMKKKGINWQSFYTIMNSKNIMIYQEEFSPDSINAPPVCTIDLSFVYHIRSVNESDYYRVPKDDISKIFQILYDSRGERIANTDFKFSSQTPSPSSSKSARVVRNHNLVELDYRLLTSCDYCQSTHFTTLISGGAAYECTNCKSKFHKSHLQKEKIPRCAATITNTDTARELILMATGESKKQRWIESISKRVALIRVSDMTNLKHNSVIMPSLAGSTDSLNSLRISSSKYGSTNNINRTESMYSRGKESANDTLNRKK</sequence>
<dbReference type="GO" id="GO:0000281">
    <property type="term" value="P:mitotic cytokinesis"/>
    <property type="evidence" value="ECO:0007669"/>
    <property type="project" value="TreeGrafter"/>
</dbReference>
<reference evidence="13 14" key="1">
    <citation type="submission" date="2016-04" db="EMBL/GenBank/DDBJ databases">
        <title>The genome of Intoshia linei affirms orthonectids as highly simplified spiralians.</title>
        <authorList>
            <person name="Mikhailov K.V."/>
            <person name="Slusarev G.S."/>
            <person name="Nikitin M.A."/>
            <person name="Logacheva M.D."/>
            <person name="Penin A."/>
            <person name="Aleoshin V."/>
            <person name="Panchin Y.V."/>
        </authorList>
    </citation>
    <scope>NUCLEOTIDE SEQUENCE [LARGE SCALE GENOMIC DNA]</scope>
    <source>
        <strain evidence="13">Intl2013</strain>
        <tissue evidence="13">Whole animal</tissue>
    </source>
</reference>
<evidence type="ECO:0000256" key="7">
    <source>
        <dbReference type="ARBA" id="ARBA00022840"/>
    </source>
</evidence>
<dbReference type="Gene3D" id="2.30.29.30">
    <property type="entry name" value="Pleckstrin-homology domain (PH domain)/Phosphotyrosine-binding domain (PTB)"/>
    <property type="match status" value="1"/>
</dbReference>
<organism evidence="13 14">
    <name type="scientific">Intoshia linei</name>
    <dbReference type="NCBI Taxonomy" id="1819745"/>
    <lineage>
        <taxon>Eukaryota</taxon>
        <taxon>Metazoa</taxon>
        <taxon>Spiralia</taxon>
        <taxon>Lophotrochozoa</taxon>
        <taxon>Mesozoa</taxon>
        <taxon>Orthonectida</taxon>
        <taxon>Rhopaluridae</taxon>
        <taxon>Intoshia</taxon>
    </lineage>
</organism>
<evidence type="ECO:0000256" key="8">
    <source>
        <dbReference type="PROSITE-ProRule" id="PRU10141"/>
    </source>
</evidence>
<dbReference type="EMBL" id="LWCA01000122">
    <property type="protein sequence ID" value="OAF70674.1"/>
    <property type="molecule type" value="Genomic_DNA"/>
</dbReference>
<keyword evidence="5 8" id="KW-0547">Nucleotide-binding</keyword>
<keyword evidence="3" id="KW-0597">Phosphoprotein</keyword>
<dbReference type="InterPro" id="IPR011993">
    <property type="entry name" value="PH-like_dom_sf"/>
</dbReference>
<evidence type="ECO:0000256" key="3">
    <source>
        <dbReference type="ARBA" id="ARBA00022553"/>
    </source>
</evidence>
<feature type="binding site" evidence="8">
    <location>
        <position position="113"/>
    </location>
    <ligand>
        <name>ATP</name>
        <dbReference type="ChEBI" id="CHEBI:30616"/>
    </ligand>
</feature>
<comment type="caution">
    <text evidence="13">The sequence shown here is derived from an EMBL/GenBank/DDBJ whole genome shotgun (WGS) entry which is preliminary data.</text>
</comment>
<evidence type="ECO:0000313" key="13">
    <source>
        <dbReference type="EMBL" id="OAF70674.1"/>
    </source>
</evidence>
<dbReference type="InterPro" id="IPR000719">
    <property type="entry name" value="Prot_kinase_dom"/>
</dbReference>
<evidence type="ECO:0000256" key="1">
    <source>
        <dbReference type="ARBA" id="ARBA00012513"/>
    </source>
</evidence>
<evidence type="ECO:0000256" key="9">
    <source>
        <dbReference type="SAM" id="Coils"/>
    </source>
</evidence>
<dbReference type="PANTHER" id="PTHR22988">
    <property type="entry name" value="MYOTONIC DYSTROPHY S/T KINASE-RELATED"/>
    <property type="match status" value="1"/>
</dbReference>
<feature type="coiled-coil region" evidence="9">
    <location>
        <begin position="975"/>
        <end position="1037"/>
    </location>
</feature>
<dbReference type="InterPro" id="IPR017441">
    <property type="entry name" value="Protein_kinase_ATP_BS"/>
</dbReference>
<dbReference type="GO" id="GO:0007266">
    <property type="term" value="P:Rho protein signal transduction"/>
    <property type="evidence" value="ECO:0007669"/>
    <property type="project" value="TreeGrafter"/>
</dbReference>
<accession>A0A177BB60</accession>
<evidence type="ECO:0000259" key="11">
    <source>
        <dbReference type="PROSITE" id="PS50011"/>
    </source>
</evidence>
<evidence type="ECO:0000256" key="2">
    <source>
        <dbReference type="ARBA" id="ARBA00022527"/>
    </source>
</evidence>
<keyword evidence="14" id="KW-1185">Reference proteome</keyword>
<dbReference type="PROSITE" id="PS51285">
    <property type="entry name" value="AGC_KINASE_CTER"/>
    <property type="match status" value="1"/>
</dbReference>
<gene>
    <name evidence="13" type="ORF">A3Q56_01562</name>
</gene>
<dbReference type="GO" id="GO:0005524">
    <property type="term" value="F:ATP binding"/>
    <property type="evidence" value="ECO:0007669"/>
    <property type="project" value="UniProtKB-UniRule"/>
</dbReference>
<dbReference type="OrthoDB" id="2156623at2759"/>
<dbReference type="FunFam" id="1.10.510.10:FF:000751">
    <property type="entry name" value="Non-specific serine/threonine protein kinase"/>
    <property type="match status" value="1"/>
</dbReference>
<dbReference type="CDD" id="cd20813">
    <property type="entry name" value="C1_ROCK"/>
    <property type="match status" value="1"/>
</dbReference>
<dbReference type="Pfam" id="PF00069">
    <property type="entry name" value="Pkinase"/>
    <property type="match status" value="1"/>
</dbReference>
<protein>
    <recommendedName>
        <fullName evidence="1">non-specific serine/threonine protein kinase</fullName>
        <ecNumber evidence="1">2.7.11.1</ecNumber>
    </recommendedName>
</protein>
<evidence type="ECO:0000256" key="6">
    <source>
        <dbReference type="ARBA" id="ARBA00022777"/>
    </source>
</evidence>
<evidence type="ECO:0000256" key="5">
    <source>
        <dbReference type="ARBA" id="ARBA00022741"/>
    </source>
</evidence>
<dbReference type="SMART" id="SM00220">
    <property type="entry name" value="S_TKc"/>
    <property type="match status" value="1"/>
</dbReference>
<dbReference type="Gene3D" id="1.10.510.10">
    <property type="entry name" value="Transferase(Phosphotransferase) domain 1"/>
    <property type="match status" value="1"/>
</dbReference>
<keyword evidence="4" id="KW-0808">Transferase</keyword>
<feature type="coiled-coil region" evidence="9">
    <location>
        <begin position="436"/>
        <end position="666"/>
    </location>
</feature>
<dbReference type="GO" id="GO:0048598">
    <property type="term" value="P:embryonic morphogenesis"/>
    <property type="evidence" value="ECO:0007669"/>
    <property type="project" value="TreeGrafter"/>
</dbReference>
<dbReference type="GO" id="GO:0072518">
    <property type="term" value="F:Rho-dependent protein serine/threonine kinase activity"/>
    <property type="evidence" value="ECO:0007669"/>
    <property type="project" value="TreeGrafter"/>
</dbReference>
<dbReference type="GO" id="GO:1901888">
    <property type="term" value="P:regulation of cell junction assembly"/>
    <property type="evidence" value="ECO:0007669"/>
    <property type="project" value="TreeGrafter"/>
</dbReference>
<evidence type="ECO:0000313" key="14">
    <source>
        <dbReference type="Proteomes" id="UP000078046"/>
    </source>
</evidence>
<proteinExistence type="predicted"/>
<dbReference type="Gene3D" id="3.30.200.20">
    <property type="entry name" value="Phosphorylase Kinase, domain 1"/>
    <property type="match status" value="1"/>
</dbReference>
<dbReference type="PROSITE" id="PS50011">
    <property type="entry name" value="PROTEIN_KINASE_DOM"/>
    <property type="match status" value="1"/>
</dbReference>
<dbReference type="EC" id="2.7.11.1" evidence="1"/>
<dbReference type="InterPro" id="IPR008271">
    <property type="entry name" value="Ser/Thr_kinase_AS"/>
</dbReference>
<feature type="coiled-coil region" evidence="9">
    <location>
        <begin position="863"/>
        <end position="901"/>
    </location>
</feature>